<feature type="domain" description="Insecticide toxin TcdB middle/C-terminal" evidence="6">
    <location>
        <begin position="927"/>
        <end position="1076"/>
    </location>
</feature>
<dbReference type="KEGG" id="hhy:Halhy_5537"/>
<dbReference type="HOGENOM" id="CLU_000672_1_0_10"/>
<dbReference type="GO" id="GO:0005576">
    <property type="term" value="C:extracellular region"/>
    <property type="evidence" value="ECO:0007669"/>
    <property type="project" value="UniProtKB-SubCell"/>
</dbReference>
<dbReference type="PANTHER" id="PTHR32305:SF15">
    <property type="entry name" value="PROTEIN RHSA-RELATED"/>
    <property type="match status" value="1"/>
</dbReference>
<dbReference type="InterPro" id="IPR022044">
    <property type="entry name" value="TcdB_toxin_mid/C"/>
</dbReference>
<keyword evidence="3" id="KW-0843">Virulence</keyword>
<feature type="compositionally biased region" description="Polar residues" evidence="4">
    <location>
        <begin position="2261"/>
        <end position="2282"/>
    </location>
</feature>
<keyword evidence="5" id="KW-0812">Transmembrane</keyword>
<dbReference type="EMBL" id="CP002691">
    <property type="protein sequence ID" value="AEE53362.1"/>
    <property type="molecule type" value="Genomic_DNA"/>
</dbReference>
<dbReference type="InterPro" id="IPR050708">
    <property type="entry name" value="T6SS_VgrG/RHS"/>
</dbReference>
<feature type="compositionally biased region" description="Low complexity" evidence="4">
    <location>
        <begin position="15"/>
        <end position="31"/>
    </location>
</feature>
<dbReference type="Pfam" id="PF03534">
    <property type="entry name" value="SpvB"/>
    <property type="match status" value="1"/>
</dbReference>
<dbReference type="InterPro" id="IPR022045">
    <property type="entry name" value="TcdB_toxin_mid/N"/>
</dbReference>
<feature type="domain" description="Insecticide toxin TcdB middle/N-terminal" evidence="7">
    <location>
        <begin position="716"/>
        <end position="845"/>
    </location>
</feature>
<feature type="region of interest" description="Disordered" evidence="4">
    <location>
        <begin position="1"/>
        <end position="31"/>
    </location>
</feature>
<dbReference type="InterPro" id="IPR003284">
    <property type="entry name" value="Sal_SpvB"/>
</dbReference>
<name>F4KSF9_HALH1</name>
<dbReference type="STRING" id="760192.Halhy_5537"/>
<evidence type="ECO:0000256" key="3">
    <source>
        <dbReference type="ARBA" id="ARBA00023026"/>
    </source>
</evidence>
<evidence type="ECO:0000313" key="9">
    <source>
        <dbReference type="Proteomes" id="UP000008461"/>
    </source>
</evidence>
<keyword evidence="5" id="KW-1133">Transmembrane helix</keyword>
<dbReference type="PANTHER" id="PTHR32305">
    <property type="match status" value="1"/>
</dbReference>
<evidence type="ECO:0000256" key="1">
    <source>
        <dbReference type="ARBA" id="ARBA00004613"/>
    </source>
</evidence>
<feature type="region of interest" description="Disordered" evidence="4">
    <location>
        <begin position="2261"/>
        <end position="2289"/>
    </location>
</feature>
<protein>
    <submittedName>
        <fullName evidence="8">RHS repeat-associated core domain protein</fullName>
    </submittedName>
</protein>
<dbReference type="InterPro" id="IPR022385">
    <property type="entry name" value="Rhs_assc_core"/>
</dbReference>
<comment type="subcellular location">
    <subcellularLocation>
        <location evidence="1">Secreted</location>
    </subcellularLocation>
</comment>
<proteinExistence type="predicted"/>
<dbReference type="NCBIfam" id="TIGR03696">
    <property type="entry name" value="Rhs_assc_core"/>
    <property type="match status" value="1"/>
</dbReference>
<dbReference type="Proteomes" id="UP000008461">
    <property type="component" value="Chromosome"/>
</dbReference>
<dbReference type="RefSeq" id="WP_013767892.1">
    <property type="nucleotide sequence ID" value="NC_015510.1"/>
</dbReference>
<keyword evidence="9" id="KW-1185">Reference proteome</keyword>
<sequence>MTPPGNAPKQTDQRSSNAASSSAQGSGKDSFSIQVPQISLPKGGGAIKGIDEKFEVNAANGTASFSLPLPFSPARNGFMPAIALGYNSGAGNGVFGLGWDLGFPSIQRKTDKQLPRYRDDEDSDVFMFSGAEDLVPYLKANGTIDEFPSGDYFIRRYRPRIEAGFARIEKITHKDRGVWWKVTTRENVVTFFGKTTAYRIADPLQPTHVFQWLPELSYDDKGNCVLYEFKVEDGAGYGTELYDANRFTPDQKPLFTNRYLKRVHYCPKAPFLPKTAVLDELYHTTNPAAHSFWMELVLDYGEHGSLPSDIQGTAVVQHTALIAWPGRHDAFSTYRAGFEIRTARLCKRVLMFHHFEQLGDQPCLVRSLDLQYRDWKEHKGAEQGKKMEVTYLVAATQRSYIRESGTELNYRYRALPPVEFGYEELEWKLDVHRVTSDNLANAPVGLSSGYQWVDLYNEGIAGIFTEQAEGWFYKENLGQGEFTPAKPVIPKPSFTGMASGVLQLQDLAADGRKQVVVNSPGLNGYFELTDDNDWTTFQAFEKIPNVDLRDPNTRLLDLNGDGQPEIVITEENVFSWYPAAGTLGYDSPELAPKPFDEEQGPAIVFADSTQSIFLANLSGDGLTDIARIRNGEVCYWPNLGYGRFGAKVTMLDSPWFDLPDQFDPSYLQLADISGTGATDILYLGKKQFRAWLNLSGNAWSEPCEIDPFLDLTPPNQVSVTDFLGNGTSCIVWSSPLPAEAAAPLRYIDLMGGKKPHILNSYTNNLGKTTTWTYRSSTHYYLQDKKAGQPWITKLPFPVQVVSSVSVEDKWRNTRFSNAYSYHHGYYDHPEREFRGFGRVEQTDVEDFGKFEAGNINSPYITADKTLYQPPIKTITWYHTGAFLSRERILNQFEQEYFRPNGGDFQENVFPEPDLEILGLSADEYREALRACKGMPLRTETYELRVDDEWRVTQERLRLYSTAFHNCHIKRLQPRAGNVHSVFLVAESEAITYHYELDLQQSELQPDPRIAHTLNLDIDELGNVLQSVAVGYPRWPNEVLDDQLLTEEAGRLIQDVQNELHIVYTENRFTDDAITPQDYRLRMPCEVKTYELSGIAWERHAYFALNDFLSDQLLDLTPTAYHLQPDTGLQKRLVEHMRMLYFADDLKTSLAFGELNRLGLPYETYKIALTRDLLTAVLGGKLPSLQQAGEAYAAMLIRVLAEGGYHQFPGEPNTWWICSGIAGFEDDAADHFYLPECYFDPFGEKTTLTFDQYDLFMERSEDPLGNRVEVLRFDYRVLAPLEMRDINGNLSEVAFDVLGVPAAMAVKGKGTEGDSVGVTQSHPDTNELITFFTGNYDENKARELLGTATARHIYYLGETIAADGSILYAQHPACAAGILREKHVAQLGENETSQIQVAFEYSDGSGAVIAAKAQAEPAPGSTTLRWITNGKTVLNNKGKPVKQYEPYFCESDHRFEEPREVGVTPVIYYDAAGRTVRTEMPDGTFSRVEFSPWHFQAYDANDTVLESQWFVDQGGDHAWITQPPESPSPRQRATYLATIHANTSAETHLDSLGREVVAIAHNRWRKHLGNDIQIAEEKYLTYTKLDAEGKPLWLRDARGNYVMVYARVQNPEEDFQNMDAVSGYVPAYDIAGNLLFQHSNEAGDRWMLPDATAQPMYVWDANEYAGTLEQRLLRTEYDALRRPTRQWLRINSGAEKEIGRTLYGEGLPNAQADNLRGQAVVSLGPEGCTQAVRVDFKGNLLESRRQLLADAQAHTLDWRTLTDGVTQSHPVSSPLLSTEAFTQSTQYDALNRMIRLENWHLQGREPAIYTPSYNRRGVLESETLSVRGQVTQAIRHIEYDAKGQRTRIQYGNDTTTRYTYDPNTFRLTHLLTTAKNGRDKLQDLHYTYDPSGNISEIRDDAYEPVFFRNQRVEPRSQYEYDALYRLIEATGRENYRANGAPKGYGQVEDMPTHNFGSTDNALRNYTQRYEYDPAGNFITLQHLADGGGWTRHYETEAQSNRLTRTWLGTDTLSAVTYRYDTHGSMLNFANVNVAQNNRWDFRDMIHTLDLEGGGRAYYQYDAGKQRTRKYIVRLDGSTEERIYLGGYEWYRRIRAGVVLEEIETNHLFADDQRVLIVEEVLRTNNNNLRTGLLYRYQYSNHLGSVGLELDADSAIISYEEYHPYGTTAYQAKNGEVQAAAKRYRYTGMERDEESGLAYHTARYYAAWLGRWGSCDPIGVEGGANLYVYAKNSPIYLMDTNGKQPSPVVQRILSNRPLGNYSSALANPSTTSTQQTEVGQNSVEAPSESSSSWTPGRILGLVAAVGVGIFVTAATAGIGLIAASMLAGAAAGAAGELVEAWIDDRPTTLTNVIISAGIGAAFGALFAGAGRFFTGTAIGRRLTARMVNSAIGQGVGRFIYRLATSRSPISAATRSIAGGVRRGIQSIQEAGEAVGRQLSRPFAANSGRQATLREALEAVRTDAAIRHPGRSGVQATLQGELDGQPFFASTRSGIDRSGTGVNAIETPTGRVSAPNAIPDELTPHSVPSSDGRFFPRNHDAEFKLFGYTLLNAGRTSTGQLYLGVTAPMCPGCYGNLWNTRAAIPGLNLIVDMPFQGYGAAGAAAAFLDFSDSNPDNPPPALLSVEGRF</sequence>
<dbReference type="Pfam" id="PF12255">
    <property type="entry name" value="TcdB_toxin_midC"/>
    <property type="match status" value="1"/>
</dbReference>
<evidence type="ECO:0000256" key="5">
    <source>
        <dbReference type="SAM" id="Phobius"/>
    </source>
</evidence>
<dbReference type="SUPFAM" id="SSF69318">
    <property type="entry name" value="Integrin alpha N-terminal domain"/>
    <property type="match status" value="1"/>
</dbReference>
<dbReference type="OrthoDB" id="9765204at2"/>
<evidence type="ECO:0000256" key="4">
    <source>
        <dbReference type="SAM" id="MobiDB-lite"/>
    </source>
</evidence>
<evidence type="ECO:0000259" key="7">
    <source>
        <dbReference type="Pfam" id="PF12256"/>
    </source>
</evidence>
<feature type="region of interest" description="Disordered" evidence="4">
    <location>
        <begin position="2495"/>
        <end position="2518"/>
    </location>
</feature>
<dbReference type="eggNOG" id="COG3209">
    <property type="taxonomic scope" value="Bacteria"/>
</dbReference>
<organism evidence="8 9">
    <name type="scientific">Haliscomenobacter hydrossis (strain ATCC 27775 / DSM 1100 / LMG 10767 / O)</name>
    <dbReference type="NCBI Taxonomy" id="760192"/>
    <lineage>
        <taxon>Bacteria</taxon>
        <taxon>Pseudomonadati</taxon>
        <taxon>Bacteroidota</taxon>
        <taxon>Saprospiria</taxon>
        <taxon>Saprospirales</taxon>
        <taxon>Haliscomenobacteraceae</taxon>
        <taxon>Haliscomenobacter</taxon>
    </lineage>
</organism>
<feature type="transmembrane region" description="Helical" evidence="5">
    <location>
        <begin position="2296"/>
        <end position="2329"/>
    </location>
</feature>
<accession>F4KSF9</accession>
<dbReference type="InterPro" id="IPR028994">
    <property type="entry name" value="Integrin_alpha_N"/>
</dbReference>
<dbReference type="GO" id="GO:0005737">
    <property type="term" value="C:cytoplasm"/>
    <property type="evidence" value="ECO:0007669"/>
    <property type="project" value="InterPro"/>
</dbReference>
<reference evidence="8 9" key="1">
    <citation type="journal article" date="2011" name="Stand. Genomic Sci.">
        <title>Complete genome sequence of Haliscomenobacter hydrossis type strain (O).</title>
        <authorList>
            <consortium name="US DOE Joint Genome Institute (JGI-PGF)"/>
            <person name="Daligault H."/>
            <person name="Lapidus A."/>
            <person name="Zeytun A."/>
            <person name="Nolan M."/>
            <person name="Lucas S."/>
            <person name="Del Rio T.G."/>
            <person name="Tice H."/>
            <person name="Cheng J.F."/>
            <person name="Tapia R."/>
            <person name="Han C."/>
            <person name="Goodwin L."/>
            <person name="Pitluck S."/>
            <person name="Liolios K."/>
            <person name="Pagani I."/>
            <person name="Ivanova N."/>
            <person name="Huntemann M."/>
            <person name="Mavromatis K."/>
            <person name="Mikhailova N."/>
            <person name="Pati A."/>
            <person name="Chen A."/>
            <person name="Palaniappan K."/>
            <person name="Land M."/>
            <person name="Hauser L."/>
            <person name="Brambilla E.M."/>
            <person name="Rohde M."/>
            <person name="Verbarg S."/>
            <person name="Goker M."/>
            <person name="Bristow J."/>
            <person name="Eisen J.A."/>
            <person name="Markowitz V."/>
            <person name="Hugenholtz P."/>
            <person name="Kyrpides N.C."/>
            <person name="Klenk H.P."/>
            <person name="Woyke T."/>
        </authorList>
    </citation>
    <scope>NUCLEOTIDE SEQUENCE [LARGE SCALE GENOMIC DNA]</scope>
    <source>
        <strain evidence="9">ATCC 27775 / DSM 1100 / LMG 10767 / O</strain>
    </source>
</reference>
<keyword evidence="2" id="KW-0964">Secreted</keyword>
<evidence type="ECO:0000259" key="6">
    <source>
        <dbReference type="Pfam" id="PF12255"/>
    </source>
</evidence>
<evidence type="ECO:0000256" key="2">
    <source>
        <dbReference type="ARBA" id="ARBA00022525"/>
    </source>
</evidence>
<dbReference type="PRINTS" id="PR01341">
    <property type="entry name" value="SALSPVBPROT"/>
</dbReference>
<feature type="transmembrane region" description="Helical" evidence="5">
    <location>
        <begin position="2350"/>
        <end position="2371"/>
    </location>
</feature>
<evidence type="ECO:0000313" key="8">
    <source>
        <dbReference type="EMBL" id="AEE53362.1"/>
    </source>
</evidence>
<gene>
    <name evidence="8" type="ordered locus">Halhy_5537</name>
</gene>
<dbReference type="Pfam" id="PF12256">
    <property type="entry name" value="TcdB_toxin_midN"/>
    <property type="match status" value="1"/>
</dbReference>
<keyword evidence="5" id="KW-0472">Membrane</keyword>
<reference key="2">
    <citation type="submission" date="2011-04" db="EMBL/GenBank/DDBJ databases">
        <title>Complete sequence of chromosome of Haliscomenobacter hydrossis DSM 1100.</title>
        <authorList>
            <consortium name="US DOE Joint Genome Institute (JGI-PGF)"/>
            <person name="Lucas S."/>
            <person name="Han J."/>
            <person name="Lapidus A."/>
            <person name="Bruce D."/>
            <person name="Goodwin L."/>
            <person name="Pitluck S."/>
            <person name="Peters L."/>
            <person name="Kyrpides N."/>
            <person name="Mavromatis K."/>
            <person name="Ivanova N."/>
            <person name="Ovchinnikova G."/>
            <person name="Pagani I."/>
            <person name="Daligault H."/>
            <person name="Detter J.C."/>
            <person name="Han C."/>
            <person name="Land M."/>
            <person name="Hauser L."/>
            <person name="Markowitz V."/>
            <person name="Cheng J.-F."/>
            <person name="Hugenholtz P."/>
            <person name="Woyke T."/>
            <person name="Wu D."/>
            <person name="Verbarg S."/>
            <person name="Frueling A."/>
            <person name="Brambilla E."/>
            <person name="Klenk H.-P."/>
            <person name="Eisen J.A."/>
        </authorList>
    </citation>
    <scope>NUCLEOTIDE SEQUENCE</scope>
    <source>
        <strain>DSM 1100</strain>
    </source>
</reference>
<dbReference type="Gene3D" id="2.180.10.10">
    <property type="entry name" value="RHS repeat-associated core"/>
    <property type="match status" value="1"/>
</dbReference>